<name>A0A0L0VL10_9BASI</name>
<sequence length="57" mass="6500">MDVLIRGSAQTADIVVFINQITRHLSSTISDNSSFKDEYSKLAPKWIEESIRLTQDM</sequence>
<accession>A0A0L0VL10</accession>
<evidence type="ECO:0000313" key="1">
    <source>
        <dbReference type="EMBL" id="KNE99911.1"/>
    </source>
</evidence>
<protein>
    <submittedName>
        <fullName evidence="1">Uncharacterized protein</fullName>
    </submittedName>
</protein>
<reference evidence="2" key="1">
    <citation type="submission" date="2014-03" db="EMBL/GenBank/DDBJ databases">
        <title>The Genome Sequence of Puccinia striiformis f. sp. tritici PST-78.</title>
        <authorList>
            <consortium name="The Broad Institute Genome Sequencing Platform"/>
            <person name="Cuomo C."/>
            <person name="Hulbert S."/>
            <person name="Chen X."/>
            <person name="Walker B."/>
            <person name="Young S.K."/>
            <person name="Zeng Q."/>
            <person name="Gargeya S."/>
            <person name="Fitzgerald M."/>
            <person name="Haas B."/>
            <person name="Abouelleil A."/>
            <person name="Alvarado L."/>
            <person name="Arachchi H.M."/>
            <person name="Berlin A.M."/>
            <person name="Chapman S.B."/>
            <person name="Goldberg J."/>
            <person name="Griggs A."/>
            <person name="Gujja S."/>
            <person name="Hansen M."/>
            <person name="Howarth C."/>
            <person name="Imamovic A."/>
            <person name="Larimer J."/>
            <person name="McCowan C."/>
            <person name="Montmayeur A."/>
            <person name="Murphy C."/>
            <person name="Neiman D."/>
            <person name="Pearson M."/>
            <person name="Priest M."/>
            <person name="Roberts A."/>
            <person name="Saif S."/>
            <person name="Shea T."/>
            <person name="Sisk P."/>
            <person name="Sykes S."/>
            <person name="Wortman J."/>
            <person name="Nusbaum C."/>
            <person name="Birren B."/>
        </authorList>
    </citation>
    <scope>NUCLEOTIDE SEQUENCE [LARGE SCALE GENOMIC DNA]</scope>
    <source>
        <strain evidence="2">race PST-78</strain>
    </source>
</reference>
<evidence type="ECO:0000313" key="2">
    <source>
        <dbReference type="Proteomes" id="UP000054564"/>
    </source>
</evidence>
<organism evidence="1 2">
    <name type="scientific">Puccinia striiformis f. sp. tritici PST-78</name>
    <dbReference type="NCBI Taxonomy" id="1165861"/>
    <lineage>
        <taxon>Eukaryota</taxon>
        <taxon>Fungi</taxon>
        <taxon>Dikarya</taxon>
        <taxon>Basidiomycota</taxon>
        <taxon>Pucciniomycotina</taxon>
        <taxon>Pucciniomycetes</taxon>
        <taxon>Pucciniales</taxon>
        <taxon>Pucciniaceae</taxon>
        <taxon>Puccinia</taxon>
    </lineage>
</organism>
<gene>
    <name evidence="1" type="ORF">PSTG_06764</name>
</gene>
<dbReference type="Proteomes" id="UP000054564">
    <property type="component" value="Unassembled WGS sequence"/>
</dbReference>
<dbReference type="AlphaFoldDB" id="A0A0L0VL10"/>
<comment type="caution">
    <text evidence="1">The sequence shown here is derived from an EMBL/GenBank/DDBJ whole genome shotgun (WGS) entry which is preliminary data.</text>
</comment>
<proteinExistence type="predicted"/>
<dbReference type="EMBL" id="AJIL01000041">
    <property type="protein sequence ID" value="KNE99911.1"/>
    <property type="molecule type" value="Genomic_DNA"/>
</dbReference>
<keyword evidence="2" id="KW-1185">Reference proteome</keyword>